<proteinExistence type="predicted"/>
<sequence length="86" mass="9933">MIHIVENRIERLREEMVLLAAKKGLTDPEVIAISQEIDELHNIWNSLTNQTRTSGHAYTSSDSRPANKLIRDFPFNPLYWRAASNQ</sequence>
<comment type="caution">
    <text evidence="1">The sequence shown here is derived from an EMBL/GenBank/DDBJ whole genome shotgun (WGS) entry which is preliminary data.</text>
</comment>
<dbReference type="Pfam" id="PF09388">
    <property type="entry name" value="SpoOE-like"/>
    <property type="match status" value="1"/>
</dbReference>
<dbReference type="InterPro" id="IPR037208">
    <property type="entry name" value="Spo0E-like_sf"/>
</dbReference>
<dbReference type="EMBL" id="JAUSUQ010000025">
    <property type="protein sequence ID" value="MDQ0340970.1"/>
    <property type="molecule type" value="Genomic_DNA"/>
</dbReference>
<accession>A0ABU0CXT5</accession>
<organism evidence="1 2">
    <name type="scientific">Caldalkalibacillus uzonensis</name>
    <dbReference type="NCBI Taxonomy" id="353224"/>
    <lineage>
        <taxon>Bacteria</taxon>
        <taxon>Bacillati</taxon>
        <taxon>Bacillota</taxon>
        <taxon>Bacilli</taxon>
        <taxon>Bacillales</taxon>
        <taxon>Bacillaceae</taxon>
        <taxon>Caldalkalibacillus</taxon>
    </lineage>
</organism>
<dbReference type="Gene3D" id="4.10.280.10">
    <property type="entry name" value="Helix-loop-helix DNA-binding domain"/>
    <property type="match status" value="1"/>
</dbReference>
<dbReference type="Proteomes" id="UP001232445">
    <property type="component" value="Unassembled WGS sequence"/>
</dbReference>
<dbReference type="InterPro" id="IPR018540">
    <property type="entry name" value="Spo0E-like"/>
</dbReference>
<evidence type="ECO:0008006" key="3">
    <source>
        <dbReference type="Google" id="ProtNLM"/>
    </source>
</evidence>
<evidence type="ECO:0000313" key="1">
    <source>
        <dbReference type="EMBL" id="MDQ0340970.1"/>
    </source>
</evidence>
<reference evidence="1 2" key="1">
    <citation type="submission" date="2023-07" db="EMBL/GenBank/DDBJ databases">
        <title>Genomic Encyclopedia of Type Strains, Phase IV (KMG-IV): sequencing the most valuable type-strain genomes for metagenomic binning, comparative biology and taxonomic classification.</title>
        <authorList>
            <person name="Goeker M."/>
        </authorList>
    </citation>
    <scope>NUCLEOTIDE SEQUENCE [LARGE SCALE GENOMIC DNA]</scope>
    <source>
        <strain evidence="1 2">DSM 17740</strain>
    </source>
</reference>
<evidence type="ECO:0000313" key="2">
    <source>
        <dbReference type="Proteomes" id="UP001232445"/>
    </source>
</evidence>
<protein>
    <recommendedName>
        <fullName evidence="3">Aspartyl-phosphate phosphatase Spo0E family protein</fullName>
    </recommendedName>
</protein>
<dbReference type="SUPFAM" id="SSF140500">
    <property type="entry name" value="BAS1536-like"/>
    <property type="match status" value="1"/>
</dbReference>
<keyword evidence="2" id="KW-1185">Reference proteome</keyword>
<name>A0ABU0CXT5_9BACI</name>
<dbReference type="RefSeq" id="WP_307343503.1">
    <property type="nucleotide sequence ID" value="NZ_JAUSUQ010000025.1"/>
</dbReference>
<gene>
    <name evidence="1" type="ORF">J2S00_003810</name>
</gene>
<dbReference type="InterPro" id="IPR036638">
    <property type="entry name" value="HLH_DNA-bd_sf"/>
</dbReference>